<evidence type="ECO:0000256" key="1">
    <source>
        <dbReference type="ARBA" id="ARBA00004613"/>
    </source>
</evidence>
<dbReference type="PROSITE" id="PS00022">
    <property type="entry name" value="EGF_1"/>
    <property type="match status" value="1"/>
</dbReference>
<feature type="domain" description="SRCR" evidence="11">
    <location>
        <begin position="139"/>
        <end position="239"/>
    </location>
</feature>
<dbReference type="Gene3D" id="3.10.250.10">
    <property type="entry name" value="SRCR-like domain"/>
    <property type="match status" value="4"/>
</dbReference>
<feature type="disulfide bond" evidence="9">
    <location>
        <begin position="72"/>
        <end position="133"/>
    </location>
</feature>
<dbReference type="CDD" id="cd00054">
    <property type="entry name" value="EGF_CA"/>
    <property type="match status" value="1"/>
</dbReference>
<dbReference type="SUPFAM" id="SSF56487">
    <property type="entry name" value="SRCR-like"/>
    <property type="match status" value="4"/>
</dbReference>
<sequence>MIELRILRSTIVIILPVDKDFTCVAIAFCFSSDIRLVGRTVPFEGRVEVYYDGQWGTICDDLWDDDDATVVCRQLGFDNNGTAVYHGAFGKGNGTIWLDNVNCSGSENILQQCSYPGWGSHNCDHTEDAGVICSNDREIRLINGLSSNEGRVEVFHDGQWGTVCDDGWDDTDAAIVCRQLGFNGSSIAIPQAQFGLGSGPIWLDNVACTENEESLQDCGSNGWGSHNCGHSEDAGVRCGSNDDIRQSSSLPIRLAEGSSKNEGRVEVYINGRWGTVCDDDWDDKDAVVVCRQLGFNTGGTAIPQAVFGKGAGDILLDEVDCSGEEENLTECRSVENSDCDHNEDAGVRCNDIRLSYADVWSPVGLSEGRVEVFYDGQWGMVCDESWNNVDAAVVCRHLGFGPVAMATRHSVLGSTTTRMRLHDIDCTGEETSLLQCVNSGWSNEICHSTEDAGVKCIEDNSSCSNTSCLNGGTCISQTNGYVCICLNEFYGNTCEIGKTLT</sequence>
<evidence type="ECO:0000256" key="4">
    <source>
        <dbReference type="ARBA" id="ARBA00022729"/>
    </source>
</evidence>
<feature type="disulfide bond" evidence="9">
    <location>
        <begin position="208"/>
        <end position="218"/>
    </location>
</feature>
<feature type="disulfide bond" evidence="9">
    <location>
        <begin position="177"/>
        <end position="238"/>
    </location>
</feature>
<comment type="caution">
    <text evidence="12">The sequence shown here is derived from an EMBL/GenBank/DDBJ whole genome shotgun (WGS) entry which is preliminary data.</text>
</comment>
<evidence type="ECO:0000256" key="5">
    <source>
        <dbReference type="ARBA" id="ARBA00022737"/>
    </source>
</evidence>
<dbReference type="SMART" id="SM00181">
    <property type="entry name" value="EGF"/>
    <property type="match status" value="1"/>
</dbReference>
<dbReference type="PROSITE" id="PS50026">
    <property type="entry name" value="EGF_3"/>
    <property type="match status" value="1"/>
</dbReference>
<reference evidence="12" key="1">
    <citation type="submission" date="2021-10" db="EMBL/GenBank/DDBJ databases">
        <title>Tropical sea cucumber genome reveals ecological adaptation and Cuvierian tubules defense mechanism.</title>
        <authorList>
            <person name="Chen T."/>
        </authorList>
    </citation>
    <scope>NUCLEOTIDE SEQUENCE</scope>
    <source>
        <strain evidence="12">Nanhai2018</strain>
        <tissue evidence="12">Muscle</tissue>
    </source>
</reference>
<dbReference type="EMBL" id="JAIZAY010000002">
    <property type="protein sequence ID" value="KAJ8047465.1"/>
    <property type="molecule type" value="Genomic_DNA"/>
</dbReference>
<dbReference type="PANTHER" id="PTHR48071:SF28">
    <property type="entry name" value="SRCR DOMAIN-CONTAINING PROTEIN"/>
    <property type="match status" value="1"/>
</dbReference>
<feature type="disulfide bond" evidence="9">
    <location>
        <begin position="164"/>
        <end position="228"/>
    </location>
</feature>
<evidence type="ECO:0000256" key="8">
    <source>
        <dbReference type="PROSITE-ProRule" id="PRU00076"/>
    </source>
</evidence>
<dbReference type="Gene3D" id="2.10.25.10">
    <property type="entry name" value="Laminin"/>
    <property type="match status" value="1"/>
</dbReference>
<feature type="disulfide bond" evidence="9">
    <location>
        <begin position="59"/>
        <end position="123"/>
    </location>
</feature>
<feature type="disulfide bond" evidence="9">
    <location>
        <begin position="426"/>
        <end position="436"/>
    </location>
</feature>
<dbReference type="AlphaFoldDB" id="A0A9Q1CMM0"/>
<keyword evidence="2" id="KW-0964">Secreted</keyword>
<evidence type="ECO:0000256" key="6">
    <source>
        <dbReference type="ARBA" id="ARBA00023157"/>
    </source>
</evidence>
<dbReference type="GO" id="GO:0005576">
    <property type="term" value="C:extracellular region"/>
    <property type="evidence" value="ECO:0007669"/>
    <property type="project" value="UniProtKB-SubCell"/>
</dbReference>
<dbReference type="FunFam" id="3.10.250.10:FF:000005">
    <property type="entry name" value="Neurotrypsin isoform A"/>
    <property type="match status" value="1"/>
</dbReference>
<dbReference type="OrthoDB" id="536948at2759"/>
<feature type="domain" description="SRCR" evidence="11">
    <location>
        <begin position="352"/>
        <end position="457"/>
    </location>
</feature>
<evidence type="ECO:0000256" key="9">
    <source>
        <dbReference type="PROSITE-ProRule" id="PRU00196"/>
    </source>
</evidence>
<keyword evidence="6 9" id="KW-1015">Disulfide bond</keyword>
<evidence type="ECO:0000256" key="2">
    <source>
        <dbReference type="ARBA" id="ARBA00022525"/>
    </source>
</evidence>
<protein>
    <submittedName>
        <fullName evidence="12">Deleted in malignant brain tumors 1 protein</fullName>
    </submittedName>
</protein>
<comment type="caution">
    <text evidence="9">Lacks conserved residue(s) required for the propagation of feature annotation.</text>
</comment>
<evidence type="ECO:0000313" key="13">
    <source>
        <dbReference type="Proteomes" id="UP001152320"/>
    </source>
</evidence>
<proteinExistence type="predicted"/>
<feature type="domain" description="SRCR" evidence="11">
    <location>
        <begin position="252"/>
        <end position="350"/>
    </location>
</feature>
<dbReference type="Pfam" id="PF00530">
    <property type="entry name" value="SRCR"/>
    <property type="match status" value="4"/>
</dbReference>
<dbReference type="PRINTS" id="PR00258">
    <property type="entry name" value="SPERACTRCPTR"/>
</dbReference>
<dbReference type="PANTHER" id="PTHR48071">
    <property type="entry name" value="SRCR DOMAIN-CONTAINING PROTEIN"/>
    <property type="match status" value="1"/>
</dbReference>
<evidence type="ECO:0000259" key="11">
    <source>
        <dbReference type="PROSITE" id="PS50287"/>
    </source>
</evidence>
<dbReference type="InterPro" id="IPR001190">
    <property type="entry name" value="SRCR"/>
</dbReference>
<evidence type="ECO:0000256" key="3">
    <source>
        <dbReference type="ARBA" id="ARBA00022536"/>
    </source>
</evidence>
<feature type="domain" description="EGF-like" evidence="10">
    <location>
        <begin position="459"/>
        <end position="495"/>
    </location>
</feature>
<evidence type="ECO:0000313" key="12">
    <source>
        <dbReference type="EMBL" id="KAJ8047465.1"/>
    </source>
</evidence>
<dbReference type="InterPro" id="IPR000742">
    <property type="entry name" value="EGF"/>
</dbReference>
<keyword evidence="7" id="KW-0325">Glycoprotein</keyword>
<feature type="disulfide bond" evidence="9">
    <location>
        <begin position="395"/>
        <end position="456"/>
    </location>
</feature>
<keyword evidence="4" id="KW-0732">Signal</keyword>
<dbReference type="FunFam" id="3.10.250.10:FF:000001">
    <property type="entry name" value="Lysyl oxidase 4 isoform X1"/>
    <property type="match status" value="1"/>
</dbReference>
<dbReference type="SUPFAM" id="SSF57196">
    <property type="entry name" value="EGF/Laminin"/>
    <property type="match status" value="1"/>
</dbReference>
<comment type="subcellular location">
    <subcellularLocation>
        <location evidence="1">Secreted</location>
    </subcellularLocation>
</comment>
<feature type="disulfide bond" evidence="8">
    <location>
        <begin position="485"/>
        <end position="494"/>
    </location>
</feature>
<keyword evidence="5" id="KW-0677">Repeat</keyword>
<dbReference type="Proteomes" id="UP001152320">
    <property type="component" value="Chromosome 2"/>
</dbReference>
<feature type="disulfide bond" evidence="9">
    <location>
        <begin position="321"/>
        <end position="331"/>
    </location>
</feature>
<dbReference type="InterPro" id="IPR036772">
    <property type="entry name" value="SRCR-like_dom_sf"/>
</dbReference>
<gene>
    <name evidence="12" type="ORF">HOLleu_06470</name>
</gene>
<feature type="domain" description="SRCR" evidence="11">
    <location>
        <begin position="34"/>
        <end position="134"/>
    </location>
</feature>
<name>A0A9Q1CMM0_HOLLE</name>
<organism evidence="12 13">
    <name type="scientific">Holothuria leucospilota</name>
    <name type="common">Black long sea cucumber</name>
    <name type="synonym">Mertensiothuria leucospilota</name>
    <dbReference type="NCBI Taxonomy" id="206669"/>
    <lineage>
        <taxon>Eukaryota</taxon>
        <taxon>Metazoa</taxon>
        <taxon>Echinodermata</taxon>
        <taxon>Eleutherozoa</taxon>
        <taxon>Echinozoa</taxon>
        <taxon>Holothuroidea</taxon>
        <taxon>Aspidochirotacea</taxon>
        <taxon>Aspidochirotida</taxon>
        <taxon>Holothuriidae</taxon>
        <taxon>Holothuria</taxon>
    </lineage>
</organism>
<accession>A0A9Q1CMM0</accession>
<keyword evidence="13" id="KW-1185">Reference proteome</keyword>
<dbReference type="GO" id="GO:0016020">
    <property type="term" value="C:membrane"/>
    <property type="evidence" value="ECO:0007669"/>
    <property type="project" value="InterPro"/>
</dbReference>
<dbReference type="FunFam" id="2.10.25.10:FF:000012">
    <property type="entry name" value="Delta-like protein"/>
    <property type="match status" value="1"/>
</dbReference>
<feature type="disulfide bond" evidence="9">
    <location>
        <begin position="382"/>
        <end position="446"/>
    </location>
</feature>
<feature type="disulfide bond" evidence="9">
    <location>
        <begin position="103"/>
        <end position="113"/>
    </location>
</feature>
<dbReference type="PROSITE" id="PS00420">
    <property type="entry name" value="SRCR_1"/>
    <property type="match status" value="3"/>
</dbReference>
<dbReference type="SMART" id="SM00202">
    <property type="entry name" value="SR"/>
    <property type="match status" value="4"/>
</dbReference>
<dbReference type="FunFam" id="3.10.250.10:FF:000006">
    <property type="entry name" value="neurotrypsin isoform X2"/>
    <property type="match status" value="1"/>
</dbReference>
<keyword evidence="3 8" id="KW-0245">EGF-like domain</keyword>
<evidence type="ECO:0000259" key="10">
    <source>
        <dbReference type="PROSITE" id="PS50026"/>
    </source>
</evidence>
<evidence type="ECO:0000256" key="7">
    <source>
        <dbReference type="ARBA" id="ARBA00023180"/>
    </source>
</evidence>
<dbReference type="FunFam" id="3.10.250.10:FF:000011">
    <property type="entry name" value="Scavenger receptor class A member 5"/>
    <property type="match status" value="1"/>
</dbReference>
<dbReference type="PROSITE" id="PS50287">
    <property type="entry name" value="SRCR_2"/>
    <property type="match status" value="4"/>
</dbReference>